<gene>
    <name evidence="1" type="ORF">UABAM_02898</name>
</gene>
<name>A0A5S9IN17_UABAM</name>
<evidence type="ECO:0000313" key="2">
    <source>
        <dbReference type="Proteomes" id="UP000326354"/>
    </source>
</evidence>
<dbReference type="OrthoDB" id="151099at2"/>
<dbReference type="Proteomes" id="UP000326354">
    <property type="component" value="Chromosome"/>
</dbReference>
<dbReference type="KEGG" id="uam:UABAM_02898"/>
<protein>
    <submittedName>
        <fullName evidence="1">Uncharacterized protein</fullName>
    </submittedName>
</protein>
<organism evidence="1 2">
    <name type="scientific">Uabimicrobium amorphum</name>
    <dbReference type="NCBI Taxonomy" id="2596890"/>
    <lineage>
        <taxon>Bacteria</taxon>
        <taxon>Pseudomonadati</taxon>
        <taxon>Planctomycetota</taxon>
        <taxon>Candidatus Uabimicrobiia</taxon>
        <taxon>Candidatus Uabimicrobiales</taxon>
        <taxon>Candidatus Uabimicrobiaceae</taxon>
        <taxon>Candidatus Uabimicrobium</taxon>
    </lineage>
</organism>
<dbReference type="RefSeq" id="WP_151968684.1">
    <property type="nucleotide sequence ID" value="NZ_AP019860.1"/>
</dbReference>
<keyword evidence="2" id="KW-1185">Reference proteome</keyword>
<dbReference type="EMBL" id="AP019860">
    <property type="protein sequence ID" value="BBM84537.1"/>
    <property type="molecule type" value="Genomic_DNA"/>
</dbReference>
<proteinExistence type="predicted"/>
<evidence type="ECO:0000313" key="1">
    <source>
        <dbReference type="EMBL" id="BBM84537.1"/>
    </source>
</evidence>
<reference evidence="1 2" key="1">
    <citation type="submission" date="2019-08" db="EMBL/GenBank/DDBJ databases">
        <title>Complete genome sequence of Candidatus Uab amorphum.</title>
        <authorList>
            <person name="Shiratori T."/>
            <person name="Suzuki S."/>
            <person name="Kakizawa Y."/>
            <person name="Ishida K."/>
        </authorList>
    </citation>
    <scope>NUCLEOTIDE SEQUENCE [LARGE SCALE GENOMIC DNA]</scope>
    <source>
        <strain evidence="1 2">SRT547</strain>
    </source>
</reference>
<sequence>MSKTSEYKKKLITAKVKEKETLLLSTFHHKHAERARAIVDDIEERAFRLVELQAPSWGNELVDIKTLVDQLKKGEINIDEFVELGEEIHPREGHMRVIKSKTLRAVEPHTEYRGCTFYLEGPQCLDDCVFDNCSFRGKLHYVENIEKGAYPSFRNCSFNCNNVACEIIDRDICDYKNTEIGKLLAITRHLKITQLYQQDDKMKINMHLPKIKTVDLSAYESYRKIPVDWFERFPTLQRVTLPADSGFQLGLVRELVKNNLRIGRKRTGEYTFTRINRKTSS</sequence>
<dbReference type="AlphaFoldDB" id="A0A5S9IN17"/>
<accession>A0A5S9IN17</accession>